<protein>
    <recommendedName>
        <fullName evidence="3">Filamentous haemagglutinin FhaB/tRNA nuclease CdiA-like TPS domain-containing protein</fullName>
    </recommendedName>
</protein>
<accession>A0A9W6KB10</accession>
<name>A0A9W6KB10_9PSED</name>
<evidence type="ECO:0000259" key="3">
    <source>
        <dbReference type="SMART" id="SM00912"/>
    </source>
</evidence>
<dbReference type="GO" id="GO:0003824">
    <property type="term" value="F:catalytic activity"/>
    <property type="evidence" value="ECO:0007669"/>
    <property type="project" value="UniProtKB-ARBA"/>
</dbReference>
<sequence>MKALPLALLGVMPYTQAQIVIPHNSGQMTHSAGGVPVMDINNPNSKGLSHNRLSEFNVANPGLIFNNSLRDGNSQIGGHVIHNPKLTREARAILTEVMGNNASSIEGTLEVFGGRADIFIANPNGVTLNGVMTYNASGLAVSTGRVVLGNDGPQFRVDDRSGRVLIGAGGVNTEGLSYFDIVARGIDLHGEVGSAATQTDIMAVAGLNTYDATTRIHSKDTDSGSGTPVVAIDGTAAGAMYGGFITLVSTESGAGVRQEGLIRSARNIAISANGDVELNHVNAGSHISVQGHAVSVDTARASRNVTFNSEASLRANAVTAGGDTQLRSWDSIELGDGQTGNGLTTGGLLDMKANKDIVVSNDVQADHVKAEADRVLINGATVEAIGAQRAGTEKAISIVANELTLSGAMHALNNNGELVPHDQTVVIRDGTVQALQPDGNQQAGVKLVTSAMLKSGGGIDIAAKRLNNEGGVIEDTSNRGITITSDNFLNEGLVQSQGDIRVTAGTLSNLCFAGAAVGGANQSICGGFIATGLGDFNIGLLTNQGSLVADQALTLVLGKGSHTNGVYSEISGSQGLTITQAPGQQASLRNAGRLSSGGDLKVAIDGLVNTAGSQLASAENIELHIDKTLETGAVVRSAKALTMTAQDLRTTGTSSITSGGDGTVTATRNLINERGSNMSFAGDLLMSADADLTSAAQINVRGPNTTIVAKGQLVNAEGTILSTDNLVMKSGGTITNENGAIIAADDSLVIESALDINNLSGSILTSGNTLHLTALGALRNDGGSWIDALNLDINAKNVFNSGASQIGGYDSLTINASEQVRNEGGALIQGGLLATITAGSTLTNDKALINATELVLNGNHITNSNLGEITAQTVRANAQGTFTSQSGATLHADDVFIDANRFEASASNILANNHLDLSIREFSNTATAHSKNTATVTMKDGTSLVIGAGQDNPTADYLLDINTHNLWVAGSLRNPGAIEVKATASVLSNGEIVTGKWLDILAKGSIENLANRLMWSAEKMRLNAGTTIINKHNGLIRATTDLTLIADKAVINEVGMIDAGANVAIDTALLENRSELQGGLKPDGQAHTVNRYTEAWGAWDTEYFKTEFWTKRFSAEDLKVKQGVISAGGNLLLNQDGAKGSKASVRNLGGLMAAAGDIKIDGNLENLGSKIGLSLIEYLKDSSAFAQWTTSESSYRDGPALHTNMYDLFDKNLLLHDSRAELIDLQAERQARLDEVSRAHEAEKKAFRPVSTGVDGLLEWFAFDHYLDQKYDQIKTDVRAEFAAEDKRLSDQIRAENGFLSGPTIRGTDKWMFSLRQTATPEANAIMSAVFGADWKSLDHKAMRERWAAFKASPDKTLDFYADKQAEISAGQDFVHTGGALTNGTGADFGKNRTVDVQIGDEKLVTVDGELDAVFNRDSAFDFKGKDYLPALRDAINSANNLQDLINYNPLFTANVNLADASSNVDGVAGKATPDFQGVYPLYISRVSYKQEDFYGSQYLFSKLDYDPGKTVTVLGDAYFDNELITRTIQNSMGTFFAQRQLSGASLVQNLLDNAASEAVKLGLVIGQPLTQEQYEQLDSDIVWYEPQVVNGITVLAPKVYISQSTLVARREDQNNGGLIAAKNVLIDATAVNNVNGVIRGSNDTLVYSETDINNISQGGSNTGIYGGDRGRLVVAAEGEVHNQGGNLQGLEQTVVGGKGVTSTATTGYDADGNLLVRNNGILGGELTPREAPESEAPVEAPVETADVDGGGDTSETTVAAAGDETPAEKPKLVVEKPDVRAIFEQAKQRSAAGALAEDAVSSVAVISGGDINLIGAQTIADKVTLQATGDVNMQDIHEVSSDFKSSTVHGALAHQTTRETSASAISRGNEVTANDLIITAGGDWNVTGSDVNTLNSDINVAGDATIAAGKNAASYEKVQKTMQFVMGGTAGGGGRESSYNLSKFDTQQTATGASAFEYSDMDLKEYAGAASGANMNRGDTAGLRHRIGVEIVETKETIQDTKYRNAQLNLGSGTMNVGGAFDLGGADINAYAQLTKEERAAMTPQELAAVTAAMPTLDITAAEIKSTKFQDTHKQTFEREEVFFGKESEVHSSLLNVAGNMAKTARKAEEGMDVDGALTAAAQAANVSQVIFGDTLGMSETIGVKVTKTSSEYSSTSDNINQIGGNISLTTTKGDITLKGVNIQGGNVALDSAGAIHQLAAEASSTGKSSTDIHQTGVTVAASVGPMGAGVGVSVGASGSYDRTEESATFYTNADISGANVSIKAKGDHNMEGATIDAGHLNYNITGTQNIISKQDVSNMDHERGNWSASVGVALSTLGVVPIGGASASGGKDHDNSKLTTAQSGISAGSMNFHVGGDQNLTGAHIINKSGQGSYNVDGKLTANDLADMRDKDGGYGGAGGGFSKSGVPSVVIETGRVDQVKYEATQKSTIDLGGMEMNVAGGVAGKLNTDASKLVDVSLDKMVAGTDIKVELALPVFKKKKKKGGDDDPPPPPDNNDVKKKETREMSTQTDPIETREMSTQTDPIETREMSTQTDPIETKTISTQTNVVNKNTNARHMTSATTGVDLKNVLAKLNSPNKADQANLKANPMTVTTRGADGKLTTHTISDAASLKALHGQQVVTGERSEYVNRGSGLGQSSTVYIQIKPQPGGGFSYSFQSRPPAPLPRAR</sequence>
<feature type="region of interest" description="Disordered" evidence="1">
    <location>
        <begin position="2482"/>
        <end position="2535"/>
    </location>
</feature>
<proteinExistence type="predicted"/>
<dbReference type="EMBL" id="BSFN01000013">
    <property type="protein sequence ID" value="GLK90754.1"/>
    <property type="molecule type" value="Genomic_DNA"/>
</dbReference>
<dbReference type="Proteomes" id="UP001143328">
    <property type="component" value="Unassembled WGS sequence"/>
</dbReference>
<dbReference type="Gene3D" id="2.160.20.10">
    <property type="entry name" value="Single-stranded right-handed beta-helix, Pectin lyase-like"/>
    <property type="match status" value="1"/>
</dbReference>
<reference evidence="4" key="2">
    <citation type="submission" date="2023-01" db="EMBL/GenBank/DDBJ databases">
        <authorList>
            <person name="Sun Q."/>
            <person name="Evtushenko L."/>
        </authorList>
    </citation>
    <scope>NUCLEOTIDE SEQUENCE</scope>
    <source>
        <strain evidence="4">VKM B-2935</strain>
    </source>
</reference>
<dbReference type="Pfam" id="PF13332">
    <property type="entry name" value="Fil_haemagg_2"/>
    <property type="match status" value="2"/>
</dbReference>
<feature type="region of interest" description="Disordered" evidence="1">
    <location>
        <begin position="1726"/>
        <end position="1767"/>
    </location>
</feature>
<dbReference type="InterPro" id="IPR012334">
    <property type="entry name" value="Pectin_lyas_fold"/>
</dbReference>
<feature type="compositionally biased region" description="Polar residues" evidence="1">
    <location>
        <begin position="2508"/>
        <end position="2535"/>
    </location>
</feature>
<feature type="signal peptide" evidence="2">
    <location>
        <begin position="1"/>
        <end position="17"/>
    </location>
</feature>
<reference evidence="4" key="1">
    <citation type="journal article" date="2014" name="Int. J. Syst. Evol. Microbiol.">
        <title>Complete genome sequence of Corynebacterium casei LMG S-19264T (=DSM 44701T), isolated from a smear-ripened cheese.</title>
        <authorList>
            <consortium name="US DOE Joint Genome Institute (JGI-PGF)"/>
            <person name="Walter F."/>
            <person name="Albersmeier A."/>
            <person name="Kalinowski J."/>
            <person name="Ruckert C."/>
        </authorList>
    </citation>
    <scope>NUCLEOTIDE SEQUENCE</scope>
    <source>
        <strain evidence="4">VKM B-2935</strain>
    </source>
</reference>
<dbReference type="NCBIfam" id="TIGR01901">
    <property type="entry name" value="adhes_NPXG"/>
    <property type="match status" value="1"/>
</dbReference>
<keyword evidence="2" id="KW-0732">Signal</keyword>
<dbReference type="InterPro" id="IPR011050">
    <property type="entry name" value="Pectin_lyase_fold/virulence"/>
</dbReference>
<dbReference type="InterPro" id="IPR008638">
    <property type="entry name" value="FhaB/CdiA-like_TPS"/>
</dbReference>
<feature type="region of interest" description="Disordered" evidence="1">
    <location>
        <begin position="2652"/>
        <end position="2671"/>
    </location>
</feature>
<dbReference type="SUPFAM" id="SSF51126">
    <property type="entry name" value="Pectin lyase-like"/>
    <property type="match status" value="1"/>
</dbReference>
<evidence type="ECO:0000313" key="4">
    <source>
        <dbReference type="EMBL" id="GLK90754.1"/>
    </source>
</evidence>
<feature type="compositionally biased region" description="Basic and acidic residues" evidence="1">
    <location>
        <begin position="2498"/>
        <end position="2507"/>
    </location>
</feature>
<evidence type="ECO:0000256" key="1">
    <source>
        <dbReference type="SAM" id="MobiDB-lite"/>
    </source>
</evidence>
<feature type="compositionally biased region" description="Low complexity" evidence="1">
    <location>
        <begin position="1735"/>
        <end position="1744"/>
    </location>
</feature>
<gene>
    <name evidence="4" type="ORF">GCM10017655_38180</name>
</gene>
<dbReference type="Pfam" id="PF05860">
    <property type="entry name" value="TPS"/>
    <property type="match status" value="1"/>
</dbReference>
<organism evidence="4 5">
    <name type="scientific">Pseudomonas turukhanskensis</name>
    <dbReference type="NCBI Taxonomy" id="1806536"/>
    <lineage>
        <taxon>Bacteria</taxon>
        <taxon>Pseudomonadati</taxon>
        <taxon>Pseudomonadota</taxon>
        <taxon>Gammaproteobacteria</taxon>
        <taxon>Pseudomonadales</taxon>
        <taxon>Pseudomonadaceae</taxon>
        <taxon>Pseudomonas</taxon>
    </lineage>
</organism>
<dbReference type="InterPro" id="IPR025157">
    <property type="entry name" value="Hemagglutinin_rpt"/>
</dbReference>
<evidence type="ECO:0000313" key="5">
    <source>
        <dbReference type="Proteomes" id="UP001143328"/>
    </source>
</evidence>
<keyword evidence="5" id="KW-1185">Reference proteome</keyword>
<evidence type="ECO:0000256" key="2">
    <source>
        <dbReference type="SAM" id="SignalP"/>
    </source>
</evidence>
<feature type="domain" description="Filamentous haemagglutinin FhaB/tRNA nuclease CdiA-like TPS" evidence="3">
    <location>
        <begin position="32"/>
        <end position="151"/>
    </location>
</feature>
<feature type="chain" id="PRO_5040731088" description="Filamentous haemagglutinin FhaB/tRNA nuclease CdiA-like TPS domain-containing protein" evidence="2">
    <location>
        <begin position="18"/>
        <end position="2671"/>
    </location>
</feature>
<comment type="caution">
    <text evidence="4">The sequence shown here is derived from an EMBL/GenBank/DDBJ whole genome shotgun (WGS) entry which is preliminary data.</text>
</comment>
<dbReference type="SMART" id="SM00912">
    <property type="entry name" value="Haemagg_act"/>
    <property type="match status" value="1"/>
</dbReference>